<dbReference type="GeneID" id="92510342"/>
<name>A0A836GHH5_9TRYP</name>
<keyword evidence="1" id="KW-0472">Membrane</keyword>
<accession>A0A836GHH5</accession>
<dbReference type="RefSeq" id="XP_067173935.1">
    <property type="nucleotide sequence ID" value="XM_067317830.1"/>
</dbReference>
<protein>
    <submittedName>
        <fullName evidence="3">Uncharacterized protein</fullName>
    </submittedName>
</protein>
<sequence length="546" mass="60043">MPPSSSRSVPALAVALLVAIVVCVEPGHALCPSNGNTHAIYVTSNMGDNIWSFDTLGNYLGSVINKASLPPGVQVGKLRSIRFGPAGHLYVSSAQGSYSRVFAVSGNGLLNRTMEENCTRDYLFTVVEQDKTNPFLDHPYDIVFHPATEDMYVSNQNSVTVTRYRRDPTADVHPKASADGLQRAYYPAWKPTKNVKAAVESSEEVTSVEGTLTTPKDITDNAGLFASSWSASYSMSSVRGLTISPLLPRALVEGADSPGLFAVTNESMMYYLLVCDVSRNTVHVFDAESGERLFGLNVPSPIQVMFPSRYYSDDSSSLSVSAAGVLMRKYDVPYFYVTSKEEGMAYMVRFSSHQGNSNANGMLGSGFGDRAARAHRLYTINRPIPLHAASGIYENPSRDVLLIADRNGRRVYSYASPFLTDYTNGYGPSPFLGYFVKHLPDQPEFIMSALLEHQENIPFCYELNGDGKFRYVALCTAASIWSVALTLVLIIVPSLFVFRQIQNCMQGQAYHQQRHRSLDEEALDLYRSSNSSPLLARQAPNYGSAK</sequence>
<dbReference type="KEGG" id="lmat:92510342"/>
<evidence type="ECO:0000313" key="4">
    <source>
        <dbReference type="Proteomes" id="UP000673552"/>
    </source>
</evidence>
<dbReference type="AlphaFoldDB" id="A0A836GHH5"/>
<evidence type="ECO:0000256" key="2">
    <source>
        <dbReference type="SAM" id="SignalP"/>
    </source>
</evidence>
<feature type="signal peptide" evidence="2">
    <location>
        <begin position="1"/>
        <end position="29"/>
    </location>
</feature>
<dbReference type="Proteomes" id="UP000673552">
    <property type="component" value="Chromosome 36"/>
</dbReference>
<feature type="transmembrane region" description="Helical" evidence="1">
    <location>
        <begin position="478"/>
        <end position="498"/>
    </location>
</feature>
<proteinExistence type="predicted"/>
<dbReference type="EMBL" id="JAFEUZ010000036">
    <property type="protein sequence ID" value="KAG5463998.1"/>
    <property type="molecule type" value="Genomic_DNA"/>
</dbReference>
<keyword evidence="1" id="KW-1133">Transmembrane helix</keyword>
<feature type="chain" id="PRO_5032778926" evidence="2">
    <location>
        <begin position="30"/>
        <end position="546"/>
    </location>
</feature>
<dbReference type="Gene3D" id="2.130.10.10">
    <property type="entry name" value="YVTN repeat-like/Quinoprotein amine dehydrogenase"/>
    <property type="match status" value="1"/>
</dbReference>
<gene>
    <name evidence="3" type="ORF">LSCM1_00177</name>
</gene>
<keyword evidence="4" id="KW-1185">Reference proteome</keyword>
<dbReference type="InterPro" id="IPR015943">
    <property type="entry name" value="WD40/YVTN_repeat-like_dom_sf"/>
</dbReference>
<keyword evidence="2" id="KW-0732">Signal</keyword>
<dbReference type="SUPFAM" id="SSF63829">
    <property type="entry name" value="Calcium-dependent phosphotriesterase"/>
    <property type="match status" value="1"/>
</dbReference>
<dbReference type="OrthoDB" id="270901at2759"/>
<comment type="caution">
    <text evidence="3">The sequence shown here is derived from an EMBL/GenBank/DDBJ whole genome shotgun (WGS) entry which is preliminary data.</text>
</comment>
<evidence type="ECO:0000313" key="3">
    <source>
        <dbReference type="EMBL" id="KAG5463998.1"/>
    </source>
</evidence>
<keyword evidence="1" id="KW-0812">Transmembrane</keyword>
<organism evidence="3 4">
    <name type="scientific">Leishmania martiniquensis</name>
    <dbReference type="NCBI Taxonomy" id="1580590"/>
    <lineage>
        <taxon>Eukaryota</taxon>
        <taxon>Discoba</taxon>
        <taxon>Euglenozoa</taxon>
        <taxon>Kinetoplastea</taxon>
        <taxon>Metakinetoplastina</taxon>
        <taxon>Trypanosomatida</taxon>
        <taxon>Trypanosomatidae</taxon>
        <taxon>Leishmaniinae</taxon>
        <taxon>Leishmania</taxon>
    </lineage>
</organism>
<evidence type="ECO:0000256" key="1">
    <source>
        <dbReference type="SAM" id="Phobius"/>
    </source>
</evidence>
<reference evidence="3 4" key="1">
    <citation type="submission" date="2021-03" db="EMBL/GenBank/DDBJ databases">
        <title>Leishmania (Mundinia) martiniquensis Genome sequencing and assembly.</title>
        <authorList>
            <person name="Almutairi H."/>
            <person name="Gatherer D."/>
        </authorList>
    </citation>
    <scope>NUCLEOTIDE SEQUENCE [LARGE SCALE GENOMIC DNA]</scope>
    <source>
        <strain evidence="3">LSCM1</strain>
    </source>
</reference>